<dbReference type="AlphaFoldDB" id="A0A2J7PRH5"/>
<gene>
    <name evidence="2" type="ORF">B7P43_G15588</name>
</gene>
<keyword evidence="3" id="KW-1185">Reference proteome</keyword>
<dbReference type="EMBL" id="NEVH01021962">
    <property type="protein sequence ID" value="PNF18932.1"/>
    <property type="molecule type" value="Genomic_DNA"/>
</dbReference>
<sequence>MELFILGKNFLKDTRVVFQHGDALSETPWEESVQPDKEFLQQTHLVCVVPAYQQVDLTEPVTVRLLVVSGGKTSEPHTFTYTPTLLPPAVAPEGKQSCVTLVQSAVSHTGGEVPHMFARSTLMSGAGLMLPDTGLNPIVAAPAKSSPKKSHYLPIEPDPIEETEVHPVMMWQSSSLLPPPDTQKLDSKALEPKELNQVLSGKIMPPPPLLPIRTRRASSNLRLIVPDTDPTSLMPEKMKTELAEETNSQSPEDVKGIDLRLKPVATSNPLATVADLSSTQSPTMATFRQFVTGSTNVPLPNQSAQSVEKYLSNLEHATDTALAPKSISDRIASACKIASSVAPTASQICLNTHPGSPHFDSASALFRQQQSNTAAGAVDPKLQYASDLSVPLLYSAKTAAKMAGQECKLQVPAKETSLLQQATAARRKSMFNDTLAITPSAETLLGGRRPIVIIPESQNVENGISSVHSTPAESIDQNIPVMSTVSKASALLQQRSELIYSSPQRRAMSSLLPASVQSTETGMLDRLSKGNNTVGIVGRVHDSPLLSPPSPLLGDQMLAVTQPSIIVSTQNARLDALISSAMNNHVLGPDNHIQSSNTDKLDALVNSAAASHMIPAPVTAADNIMLNNPLQAPLRQQSASSTDQMSPISVKKMTDTGLGSFDILPAQNSNTEISQSTQLLNSAMSAALNEHLLVTPTKAQVQTGTQLSTVPSSPENALYTNHDQASPTVTKSHILNSSIATTAEGQILVASPTHTTPVTVKSMVLESPNTLPHNDILASSSSPNAPLAVKQMVAAVSPEGQVLIASPTSAPMENIMNSAIAQQGNGQMILTGPTCTSPVAMKTMIFESAASDQCLVNPVHTSPIAVKTMILKSQLSGSVDEGLVPRTTAQSAHMSTESARLDALVQSTLNEHAFVSNEPQMTSALDVQTGNGMTILTHQAHVQQSSQVPSTSPLISHPSACITTLITQSPEPPSHLPVPAVTTDDALMNTIFTTSRGTSGTDSSLQAHSFNKEGTVMVGEDSQTPCCTSGSALLHASQFTTASSNSGSLVTGITMPSKMAEQLAAQSRDSSSGFVTQMLLGLAADEKIKKDSDIALMSRDKITESLQQQGDFSKSKLPETRLFAAPQMLKAAVGDLLKSAVEDVPSLHSQSRVTTVSDLLITKQQSQEVQEQECKQHQLSVTPQTTTCVTVSTATTPGQPQKKAEEGMVPQELTQMSENDLLSYINPSAFDQV</sequence>
<dbReference type="InterPro" id="IPR032397">
    <property type="entry name" value="RHD_dimer"/>
</dbReference>
<dbReference type="GO" id="GO:0000981">
    <property type="term" value="F:DNA-binding transcription factor activity, RNA polymerase II-specific"/>
    <property type="evidence" value="ECO:0007669"/>
    <property type="project" value="TreeGrafter"/>
</dbReference>
<evidence type="ECO:0000313" key="2">
    <source>
        <dbReference type="EMBL" id="PNF18932.1"/>
    </source>
</evidence>
<dbReference type="Gene3D" id="2.60.40.10">
    <property type="entry name" value="Immunoglobulins"/>
    <property type="match status" value="1"/>
</dbReference>
<dbReference type="OrthoDB" id="5346094at2759"/>
<organism evidence="2 3">
    <name type="scientific">Cryptotermes secundus</name>
    <dbReference type="NCBI Taxonomy" id="105785"/>
    <lineage>
        <taxon>Eukaryota</taxon>
        <taxon>Metazoa</taxon>
        <taxon>Ecdysozoa</taxon>
        <taxon>Arthropoda</taxon>
        <taxon>Hexapoda</taxon>
        <taxon>Insecta</taxon>
        <taxon>Pterygota</taxon>
        <taxon>Neoptera</taxon>
        <taxon>Polyneoptera</taxon>
        <taxon>Dictyoptera</taxon>
        <taxon>Blattodea</taxon>
        <taxon>Blattoidea</taxon>
        <taxon>Termitoidae</taxon>
        <taxon>Kalotermitidae</taxon>
        <taxon>Cryptotermitinae</taxon>
        <taxon>Cryptotermes</taxon>
    </lineage>
</organism>
<proteinExistence type="predicted"/>
<evidence type="ECO:0000313" key="3">
    <source>
        <dbReference type="Proteomes" id="UP000235965"/>
    </source>
</evidence>
<dbReference type="PANTHER" id="PTHR12533">
    <property type="entry name" value="NFAT"/>
    <property type="match status" value="1"/>
</dbReference>
<dbReference type="GO" id="GO:0005667">
    <property type="term" value="C:transcription regulator complex"/>
    <property type="evidence" value="ECO:0007669"/>
    <property type="project" value="TreeGrafter"/>
</dbReference>
<dbReference type="SUPFAM" id="SSF81296">
    <property type="entry name" value="E set domains"/>
    <property type="match status" value="1"/>
</dbReference>
<dbReference type="Pfam" id="PF16179">
    <property type="entry name" value="RHD_dimer"/>
    <property type="match status" value="1"/>
</dbReference>
<reference evidence="2 3" key="1">
    <citation type="submission" date="2017-12" db="EMBL/GenBank/DDBJ databases">
        <title>Hemimetabolous genomes reveal molecular basis of termite eusociality.</title>
        <authorList>
            <person name="Harrison M.C."/>
            <person name="Jongepier E."/>
            <person name="Robertson H.M."/>
            <person name="Arning N."/>
            <person name="Bitard-Feildel T."/>
            <person name="Chao H."/>
            <person name="Childers C.P."/>
            <person name="Dinh H."/>
            <person name="Doddapaneni H."/>
            <person name="Dugan S."/>
            <person name="Gowin J."/>
            <person name="Greiner C."/>
            <person name="Han Y."/>
            <person name="Hu H."/>
            <person name="Hughes D.S.T."/>
            <person name="Huylmans A.-K."/>
            <person name="Kemena C."/>
            <person name="Kremer L.P.M."/>
            <person name="Lee S.L."/>
            <person name="Lopez-Ezquerra A."/>
            <person name="Mallet L."/>
            <person name="Monroy-Kuhn J.M."/>
            <person name="Moser A."/>
            <person name="Murali S.C."/>
            <person name="Muzny D.M."/>
            <person name="Otani S."/>
            <person name="Piulachs M.-D."/>
            <person name="Poelchau M."/>
            <person name="Qu J."/>
            <person name="Schaub F."/>
            <person name="Wada-Katsumata A."/>
            <person name="Worley K.C."/>
            <person name="Xie Q."/>
            <person name="Ylla G."/>
            <person name="Poulsen M."/>
            <person name="Gibbs R.A."/>
            <person name="Schal C."/>
            <person name="Richards S."/>
            <person name="Belles X."/>
            <person name="Korb J."/>
            <person name="Bornberg-Bauer E."/>
        </authorList>
    </citation>
    <scope>NUCLEOTIDE SEQUENCE [LARGE SCALE GENOMIC DNA]</scope>
    <source>
        <tissue evidence="2">Whole body</tissue>
    </source>
</reference>
<dbReference type="PANTHER" id="PTHR12533:SF7">
    <property type="entry name" value="NFAT NUCLEAR FACTOR, ISOFORM B"/>
    <property type="match status" value="1"/>
</dbReference>
<comment type="caution">
    <text evidence="2">The sequence shown here is derived from an EMBL/GenBank/DDBJ whole genome shotgun (WGS) entry which is preliminary data.</text>
</comment>
<evidence type="ECO:0000259" key="1">
    <source>
        <dbReference type="Pfam" id="PF16179"/>
    </source>
</evidence>
<dbReference type="Proteomes" id="UP000235965">
    <property type="component" value="Unassembled WGS sequence"/>
</dbReference>
<dbReference type="InterPro" id="IPR014756">
    <property type="entry name" value="Ig_E-set"/>
</dbReference>
<dbReference type="InParanoid" id="A0A2J7PRH5"/>
<feature type="domain" description="Rel homology dimerisation" evidence="1">
    <location>
        <begin position="2"/>
        <end position="84"/>
    </location>
</feature>
<accession>A0A2J7PRH5</accession>
<dbReference type="GO" id="GO:0000978">
    <property type="term" value="F:RNA polymerase II cis-regulatory region sequence-specific DNA binding"/>
    <property type="evidence" value="ECO:0007669"/>
    <property type="project" value="TreeGrafter"/>
</dbReference>
<dbReference type="InterPro" id="IPR008366">
    <property type="entry name" value="NFAT"/>
</dbReference>
<dbReference type="InterPro" id="IPR013783">
    <property type="entry name" value="Ig-like_fold"/>
</dbReference>
<name>A0A2J7PRH5_9NEOP</name>
<dbReference type="STRING" id="105785.A0A2J7PRH5"/>
<protein>
    <recommendedName>
        <fullName evidence="1">Rel homology dimerisation domain-containing protein</fullName>
    </recommendedName>
</protein>